<dbReference type="PIRSF" id="PIRSF002808">
    <property type="entry name" value="Hexose_phosphate_transp"/>
    <property type="match status" value="1"/>
</dbReference>
<dbReference type="PROSITE" id="PS50850">
    <property type="entry name" value="MFS"/>
    <property type="match status" value="1"/>
</dbReference>
<feature type="domain" description="Major facilitator superfamily (MFS) profile" evidence="6">
    <location>
        <begin position="28"/>
        <end position="433"/>
    </location>
</feature>
<dbReference type="InterPro" id="IPR020846">
    <property type="entry name" value="MFS_dom"/>
</dbReference>
<dbReference type="Proteomes" id="UP000076023">
    <property type="component" value="Unassembled WGS sequence"/>
</dbReference>
<evidence type="ECO:0000259" key="6">
    <source>
        <dbReference type="PROSITE" id="PS50850"/>
    </source>
</evidence>
<dbReference type="PANTHER" id="PTHR11662">
    <property type="entry name" value="SOLUTE CARRIER FAMILY 17"/>
    <property type="match status" value="1"/>
</dbReference>
<evidence type="ECO:0000313" key="7">
    <source>
        <dbReference type="EMBL" id="GAT34589.1"/>
    </source>
</evidence>
<feature type="transmembrane region" description="Helical" evidence="5">
    <location>
        <begin position="375"/>
        <end position="399"/>
    </location>
</feature>
<dbReference type="InterPro" id="IPR011701">
    <property type="entry name" value="MFS"/>
</dbReference>
<dbReference type="InterPro" id="IPR050382">
    <property type="entry name" value="MFS_Na/Anion_cotransporter"/>
</dbReference>
<feature type="transmembrane region" description="Helical" evidence="5">
    <location>
        <begin position="153"/>
        <end position="176"/>
    </location>
</feature>
<dbReference type="SUPFAM" id="SSF103473">
    <property type="entry name" value="MFS general substrate transporter"/>
    <property type="match status" value="1"/>
</dbReference>
<evidence type="ECO:0000256" key="5">
    <source>
        <dbReference type="SAM" id="Phobius"/>
    </source>
</evidence>
<evidence type="ECO:0000256" key="3">
    <source>
        <dbReference type="ARBA" id="ARBA00022989"/>
    </source>
</evidence>
<dbReference type="InterPro" id="IPR000849">
    <property type="entry name" value="Sugar_P_transporter"/>
</dbReference>
<comment type="caution">
    <text evidence="7">The sequence shown here is derived from an EMBL/GenBank/DDBJ whole genome shotgun (WGS) entry which is preliminary data.</text>
</comment>
<organism evidence="7 8">
    <name type="scientific">Terrimicrobium sacchariphilum</name>
    <dbReference type="NCBI Taxonomy" id="690879"/>
    <lineage>
        <taxon>Bacteria</taxon>
        <taxon>Pseudomonadati</taxon>
        <taxon>Verrucomicrobiota</taxon>
        <taxon>Terrimicrobiia</taxon>
        <taxon>Terrimicrobiales</taxon>
        <taxon>Terrimicrobiaceae</taxon>
        <taxon>Terrimicrobium</taxon>
    </lineage>
</organism>
<feature type="transmembrane region" description="Helical" evidence="5">
    <location>
        <begin position="182"/>
        <end position="201"/>
    </location>
</feature>
<keyword evidence="8" id="KW-1185">Reference proteome</keyword>
<keyword evidence="3 5" id="KW-1133">Transmembrane helix</keyword>
<dbReference type="AlphaFoldDB" id="A0A146GAC2"/>
<evidence type="ECO:0000256" key="4">
    <source>
        <dbReference type="ARBA" id="ARBA00023136"/>
    </source>
</evidence>
<evidence type="ECO:0000256" key="1">
    <source>
        <dbReference type="ARBA" id="ARBA00004141"/>
    </source>
</evidence>
<dbReference type="Gene3D" id="1.20.1250.20">
    <property type="entry name" value="MFS general substrate transporter like domains"/>
    <property type="match status" value="2"/>
</dbReference>
<feature type="transmembrane region" description="Helical" evidence="5">
    <location>
        <begin position="247"/>
        <end position="265"/>
    </location>
</feature>
<dbReference type="InterPro" id="IPR036259">
    <property type="entry name" value="MFS_trans_sf"/>
</dbReference>
<sequence length="434" mass="48108">MTGHRPSLPPRTNSHRTVKKIPYLRWWIAVALFLAAVLNYIDRSVLGMLAPTIQKDLDISDQGYATVVNWFLVAYTFAYLFSGRLVDKLGERVSLALFVGWWSISNALTGFAQSVTSLSIFRCMLGLGEAGGFTASPKAVSEWFPPAERGMAIGLYSLGGAAGATIAPILVAVVATHFGWRWVFAVTPLLALPWIVLWLWLYRRPAEHPRITEEEKALITSTISPDPKPAANAPKSSIWGEVLREPFVWRLMLARMLTDPVWYFIQFWFAKYLHDVRGLDQKGVAILWVVFLAADAGFLLGGFFSGRLIRRNVAAPASRVWLMLVSACLMPLIFLIPQVSSLGLVLTIAAVAAYAHTSWLSNLTSLAVDISSKRFLATAFGVIACGSTLGGIMMNQVVAWLVGHRSYNDCFYIMAFLHPLAFLLVFQLRKRLPA</sequence>
<reference evidence="8" key="1">
    <citation type="journal article" date="2017" name="Genome Announc.">
        <title>Draft Genome Sequence of Terrimicrobium sacchariphilum NM-5T, a Facultative Anaerobic Soil Bacterium of the Class Spartobacteria.</title>
        <authorList>
            <person name="Qiu Y.L."/>
            <person name="Tourlousse D.M."/>
            <person name="Matsuura N."/>
            <person name="Ohashi A."/>
            <person name="Sekiguchi Y."/>
        </authorList>
    </citation>
    <scope>NUCLEOTIDE SEQUENCE [LARGE SCALE GENOMIC DNA]</scope>
    <source>
        <strain evidence="8">NM-5</strain>
    </source>
</reference>
<dbReference type="GO" id="GO:0016020">
    <property type="term" value="C:membrane"/>
    <property type="evidence" value="ECO:0007669"/>
    <property type="project" value="UniProtKB-SubCell"/>
</dbReference>
<feature type="transmembrane region" description="Helical" evidence="5">
    <location>
        <begin position="62"/>
        <end position="81"/>
    </location>
</feature>
<feature type="transmembrane region" description="Helical" evidence="5">
    <location>
        <begin position="320"/>
        <end position="336"/>
    </location>
</feature>
<name>A0A146GAC2_TERSA</name>
<dbReference type="CDD" id="cd17319">
    <property type="entry name" value="MFS_ExuT_GudP_like"/>
    <property type="match status" value="1"/>
</dbReference>
<feature type="transmembrane region" description="Helical" evidence="5">
    <location>
        <begin position="342"/>
        <end position="363"/>
    </location>
</feature>
<protein>
    <submittedName>
        <fullName evidence="7">MFS transporter, ACS family</fullName>
    </submittedName>
</protein>
<keyword evidence="2 5" id="KW-0812">Transmembrane</keyword>
<evidence type="ECO:0000313" key="8">
    <source>
        <dbReference type="Proteomes" id="UP000076023"/>
    </source>
</evidence>
<comment type="subcellular location">
    <subcellularLocation>
        <location evidence="1">Membrane</location>
        <topology evidence="1">Multi-pass membrane protein</topology>
    </subcellularLocation>
</comment>
<feature type="transmembrane region" description="Helical" evidence="5">
    <location>
        <begin position="23"/>
        <end position="41"/>
    </location>
</feature>
<feature type="transmembrane region" description="Helical" evidence="5">
    <location>
        <begin position="285"/>
        <end position="308"/>
    </location>
</feature>
<feature type="transmembrane region" description="Helical" evidence="5">
    <location>
        <begin position="411"/>
        <end position="428"/>
    </location>
</feature>
<dbReference type="Pfam" id="PF07690">
    <property type="entry name" value="MFS_1"/>
    <property type="match status" value="1"/>
</dbReference>
<dbReference type="FunCoup" id="A0A146GAC2">
    <property type="interactions" value="42"/>
</dbReference>
<dbReference type="EMBL" id="BDCO01000002">
    <property type="protein sequence ID" value="GAT34589.1"/>
    <property type="molecule type" value="Genomic_DNA"/>
</dbReference>
<dbReference type="PANTHER" id="PTHR11662:SF285">
    <property type="entry name" value="HEXURONATE TRANSPORTER"/>
    <property type="match status" value="1"/>
</dbReference>
<dbReference type="STRING" id="690879.TSACC_23020"/>
<evidence type="ECO:0000256" key="2">
    <source>
        <dbReference type="ARBA" id="ARBA00022692"/>
    </source>
</evidence>
<dbReference type="GO" id="GO:0015134">
    <property type="term" value="F:hexuronate transmembrane transporter activity"/>
    <property type="evidence" value="ECO:0007669"/>
    <property type="project" value="TreeGrafter"/>
</dbReference>
<gene>
    <name evidence="7" type="ORF">TSACC_23020</name>
</gene>
<proteinExistence type="predicted"/>
<keyword evidence="4 5" id="KW-0472">Membrane</keyword>
<dbReference type="InParanoid" id="A0A146GAC2"/>
<accession>A0A146GAC2</accession>